<evidence type="ECO:0000313" key="3">
    <source>
        <dbReference type="Proteomes" id="UP000619260"/>
    </source>
</evidence>
<reference evidence="2" key="1">
    <citation type="submission" date="2021-01" db="EMBL/GenBank/DDBJ databases">
        <title>Whole genome shotgun sequence of Virgisporangium aliadipatigenens NBRC 105644.</title>
        <authorList>
            <person name="Komaki H."/>
            <person name="Tamura T."/>
        </authorList>
    </citation>
    <scope>NUCLEOTIDE SEQUENCE</scope>
    <source>
        <strain evidence="2">NBRC 105644</strain>
    </source>
</reference>
<name>A0A8J4DV66_9ACTN</name>
<accession>A0A8J4DV66</accession>
<protein>
    <submittedName>
        <fullName evidence="2">Uncharacterized protein</fullName>
    </submittedName>
</protein>
<comment type="caution">
    <text evidence="2">The sequence shown here is derived from an EMBL/GenBank/DDBJ whole genome shotgun (WGS) entry which is preliminary data.</text>
</comment>
<dbReference type="EMBL" id="BOPF01000063">
    <property type="protein sequence ID" value="GIJ52060.1"/>
    <property type="molecule type" value="Genomic_DNA"/>
</dbReference>
<keyword evidence="3" id="KW-1185">Reference proteome</keyword>
<organism evidence="2 3">
    <name type="scientific">Virgisporangium aliadipatigenens</name>
    <dbReference type="NCBI Taxonomy" id="741659"/>
    <lineage>
        <taxon>Bacteria</taxon>
        <taxon>Bacillati</taxon>
        <taxon>Actinomycetota</taxon>
        <taxon>Actinomycetes</taxon>
        <taxon>Micromonosporales</taxon>
        <taxon>Micromonosporaceae</taxon>
        <taxon>Virgisporangium</taxon>
    </lineage>
</organism>
<gene>
    <name evidence="2" type="ORF">Val02_89460</name>
</gene>
<sequence length="148" mass="16041">MAAMGGERRRRRLRRADRPRAVEPEAAPVDEPEPEPAPAPRSRPSPADLAGMAGPFALTASVHDPEPAEPVVAPEPRADYRGDESSNERGLRGLVGGGSSQVNVRAAMRARDASRPTDEDLAEAERALAIVRRGWVPREDLPRPGHRH</sequence>
<feature type="compositionally biased region" description="Basic and acidic residues" evidence="1">
    <location>
        <begin position="76"/>
        <end position="91"/>
    </location>
</feature>
<proteinExistence type="predicted"/>
<dbReference type="Proteomes" id="UP000619260">
    <property type="component" value="Unassembled WGS sequence"/>
</dbReference>
<evidence type="ECO:0000256" key="1">
    <source>
        <dbReference type="SAM" id="MobiDB-lite"/>
    </source>
</evidence>
<evidence type="ECO:0000313" key="2">
    <source>
        <dbReference type="EMBL" id="GIJ52060.1"/>
    </source>
</evidence>
<dbReference type="AlphaFoldDB" id="A0A8J4DV66"/>
<feature type="region of interest" description="Disordered" evidence="1">
    <location>
        <begin position="1"/>
        <end position="102"/>
    </location>
</feature>